<reference evidence="1" key="1">
    <citation type="submission" date="2020-06" db="EMBL/GenBank/DDBJ databases">
        <title>Draft genome of Bugula neritina, a colonial animal packing powerful symbionts and potential medicines.</title>
        <authorList>
            <person name="Rayko M."/>
        </authorList>
    </citation>
    <scope>NUCLEOTIDE SEQUENCE [LARGE SCALE GENOMIC DNA]</scope>
    <source>
        <strain evidence="1">Kwan_BN1</strain>
    </source>
</reference>
<gene>
    <name evidence="1" type="ORF">EB796_014283</name>
</gene>
<sequence length="112" mass="12956">MSGEESEAKLGQLLLMVLAALRNIALSYSLPEDRKRSLYFHKGNVHELYQKLKLTYIFEFELWEANTPTLSKHQFEQSTDVISNTVETSYSLGAHFILQAQVYLGRFHTFLL</sequence>
<protein>
    <submittedName>
        <fullName evidence="1">Uncharacterized protein</fullName>
    </submittedName>
</protein>
<name>A0A7J7JPP6_BUGNE</name>
<organism evidence="1 2">
    <name type="scientific">Bugula neritina</name>
    <name type="common">Brown bryozoan</name>
    <name type="synonym">Sertularia neritina</name>
    <dbReference type="NCBI Taxonomy" id="10212"/>
    <lineage>
        <taxon>Eukaryota</taxon>
        <taxon>Metazoa</taxon>
        <taxon>Spiralia</taxon>
        <taxon>Lophotrochozoa</taxon>
        <taxon>Bryozoa</taxon>
        <taxon>Gymnolaemata</taxon>
        <taxon>Cheilostomatida</taxon>
        <taxon>Flustrina</taxon>
        <taxon>Buguloidea</taxon>
        <taxon>Bugulidae</taxon>
        <taxon>Bugula</taxon>
    </lineage>
</organism>
<evidence type="ECO:0000313" key="2">
    <source>
        <dbReference type="Proteomes" id="UP000593567"/>
    </source>
</evidence>
<keyword evidence="2" id="KW-1185">Reference proteome</keyword>
<accession>A0A7J7JPP6</accession>
<dbReference type="Proteomes" id="UP000593567">
    <property type="component" value="Unassembled WGS sequence"/>
</dbReference>
<proteinExistence type="predicted"/>
<comment type="caution">
    <text evidence="1">The sequence shown here is derived from an EMBL/GenBank/DDBJ whole genome shotgun (WGS) entry which is preliminary data.</text>
</comment>
<dbReference type="EMBL" id="VXIV02002097">
    <property type="protein sequence ID" value="KAF6027408.1"/>
    <property type="molecule type" value="Genomic_DNA"/>
</dbReference>
<evidence type="ECO:0000313" key="1">
    <source>
        <dbReference type="EMBL" id="KAF6027408.1"/>
    </source>
</evidence>
<dbReference type="AlphaFoldDB" id="A0A7J7JPP6"/>